<dbReference type="GO" id="GO:0015074">
    <property type="term" value="P:DNA integration"/>
    <property type="evidence" value="ECO:0007669"/>
    <property type="project" value="InterPro"/>
</dbReference>
<sequence>MSAKTFIHILRRFFATTAYPRWIVCDSSKTFKAIAELHGSFRTETGENSDITDYCAQRKIEFKFIPSYSPWQGGLYEKMIHIFKVSFKHALNNRQLKIQELLTIAKESEAMVNSCPLTYVSEENHVPTLRPIDFLRPWTSISIPRLSEPEREWTPKTTTKEQLIHVWNTTNDMLNRFWKRWCSEYFTSLREQYRTTHPHPRCFNESAPKKNDIVLIHDKNLERGQWQVGQKTSSSDDFQRSAKVRLPSRTLITRPRNLLYKFETENGKEHEGDQPNVSPETPTPTEKGHPMMTRSKTLLKNDVLKNDATLFTFIAILSHCDTVSASTRCPSELTLQKTIIYATNCASKGVAIAKHKLDGNDKLCWFPISCPFGAIQIPIPFHHNHAICVRKMSMSYVGNFLFVQHKSKNSIIKGFRNPVRDRIIHTFTRMLLSTILKM</sequence>
<gene>
    <name evidence="1" type="primary">Necator_chrV.g19203</name>
    <name evidence="1" type="ORF">RB195_014411</name>
</gene>
<dbReference type="SUPFAM" id="SSF53098">
    <property type="entry name" value="Ribonuclease H-like"/>
    <property type="match status" value="1"/>
</dbReference>
<dbReference type="InterPro" id="IPR001584">
    <property type="entry name" value="Integrase_cat-core"/>
</dbReference>
<reference evidence="1 2" key="1">
    <citation type="submission" date="2023-08" db="EMBL/GenBank/DDBJ databases">
        <title>A Necator americanus chromosomal reference genome.</title>
        <authorList>
            <person name="Ilik V."/>
            <person name="Petrzelkova K.J."/>
            <person name="Pardy F."/>
            <person name="Fuh T."/>
            <person name="Niatou-Singa F.S."/>
            <person name="Gouil Q."/>
            <person name="Baker L."/>
            <person name="Ritchie M.E."/>
            <person name="Jex A.R."/>
            <person name="Gazzola D."/>
            <person name="Li H."/>
            <person name="Toshio Fujiwara R."/>
            <person name="Zhan B."/>
            <person name="Aroian R.V."/>
            <person name="Pafco B."/>
            <person name="Schwarz E.M."/>
        </authorList>
    </citation>
    <scope>NUCLEOTIDE SEQUENCE [LARGE SCALE GENOMIC DNA]</scope>
    <source>
        <strain evidence="1 2">Aroian</strain>
        <tissue evidence="1">Whole animal</tissue>
    </source>
</reference>
<proteinExistence type="predicted"/>
<dbReference type="Proteomes" id="UP001303046">
    <property type="component" value="Unassembled WGS sequence"/>
</dbReference>
<dbReference type="InterPro" id="IPR040676">
    <property type="entry name" value="DUF5641"/>
</dbReference>
<dbReference type="InterPro" id="IPR012337">
    <property type="entry name" value="RNaseH-like_sf"/>
</dbReference>
<dbReference type="KEGG" id="nai:NECAME_13517"/>
<protein>
    <submittedName>
        <fullName evidence="1">Uncharacterized protein</fullName>
    </submittedName>
</protein>
<organism evidence="1 2">
    <name type="scientific">Necator americanus</name>
    <name type="common">Human hookworm</name>
    <dbReference type="NCBI Taxonomy" id="51031"/>
    <lineage>
        <taxon>Eukaryota</taxon>
        <taxon>Metazoa</taxon>
        <taxon>Ecdysozoa</taxon>
        <taxon>Nematoda</taxon>
        <taxon>Chromadorea</taxon>
        <taxon>Rhabditida</taxon>
        <taxon>Rhabditina</taxon>
        <taxon>Rhabditomorpha</taxon>
        <taxon>Strongyloidea</taxon>
        <taxon>Ancylostomatidae</taxon>
        <taxon>Bunostominae</taxon>
        <taxon>Necator</taxon>
    </lineage>
</organism>
<dbReference type="PANTHER" id="PTHR47331">
    <property type="entry name" value="PHD-TYPE DOMAIN-CONTAINING PROTEIN"/>
    <property type="match status" value="1"/>
</dbReference>
<dbReference type="EMBL" id="JAVFWL010000005">
    <property type="protein sequence ID" value="KAK6756005.1"/>
    <property type="molecule type" value="Genomic_DNA"/>
</dbReference>
<name>A0ABR1DZZ6_NECAM</name>
<dbReference type="CTD" id="25353545"/>
<dbReference type="PROSITE" id="PS50994">
    <property type="entry name" value="INTEGRASE"/>
    <property type="match status" value="1"/>
</dbReference>
<keyword evidence="2" id="KW-1185">Reference proteome</keyword>
<dbReference type="Gene3D" id="3.30.420.10">
    <property type="entry name" value="Ribonuclease H-like superfamily/Ribonuclease H"/>
    <property type="match status" value="1"/>
</dbReference>
<evidence type="ECO:0000313" key="2">
    <source>
        <dbReference type="Proteomes" id="UP001303046"/>
    </source>
</evidence>
<evidence type="ECO:0000313" key="1">
    <source>
        <dbReference type="EMBL" id="KAK6756005.1"/>
    </source>
</evidence>
<dbReference type="InterPro" id="IPR036397">
    <property type="entry name" value="RNaseH_sf"/>
</dbReference>
<accession>A0ABR1DZZ6</accession>
<dbReference type="Pfam" id="PF18701">
    <property type="entry name" value="DUF5641"/>
    <property type="match status" value="1"/>
</dbReference>
<dbReference type="GO" id="GO:0003676">
    <property type="term" value="F:nucleic acid binding"/>
    <property type="evidence" value="ECO:0007669"/>
    <property type="project" value="InterPro"/>
</dbReference>
<comment type="caution">
    <text evidence="1">The sequence shown here is derived from an EMBL/GenBank/DDBJ whole genome shotgun (WGS) entry which is preliminary data.</text>
</comment>